<evidence type="ECO:0000313" key="1">
    <source>
        <dbReference type="EMBL" id="CCG07076.1"/>
    </source>
</evidence>
<dbReference type="AlphaFoldDB" id="H6SP04"/>
<dbReference type="PATRIC" id="fig|1150469.3.peg.531"/>
<organism evidence="1 2">
    <name type="scientific">Pararhodospirillum photometricum DSM 122</name>
    <dbReference type="NCBI Taxonomy" id="1150469"/>
    <lineage>
        <taxon>Bacteria</taxon>
        <taxon>Pseudomonadati</taxon>
        <taxon>Pseudomonadota</taxon>
        <taxon>Alphaproteobacteria</taxon>
        <taxon>Rhodospirillales</taxon>
        <taxon>Rhodospirillaceae</taxon>
        <taxon>Pararhodospirillum</taxon>
    </lineage>
</organism>
<keyword evidence="2" id="KW-1185">Reference proteome</keyword>
<protein>
    <submittedName>
        <fullName evidence="1">Two-component response regulator (NarL subfamily)</fullName>
    </submittedName>
</protein>
<reference evidence="1 2" key="1">
    <citation type="submission" date="2012-02" db="EMBL/GenBank/DDBJ databases">
        <title>Shotgun genome sequence of Phaeospirillum photometricum DSM 122.</title>
        <authorList>
            <person name="Duquesne K."/>
            <person name="Sturgis J."/>
        </authorList>
    </citation>
    <scope>NUCLEOTIDE SEQUENCE [LARGE SCALE GENOMIC DNA]</scope>
    <source>
        <strain evidence="2">DSM122</strain>
    </source>
</reference>
<gene>
    <name evidence="1" type="ORF">RSPPHO_00450</name>
</gene>
<dbReference type="eggNOG" id="COG2197">
    <property type="taxonomic scope" value="Bacteria"/>
</dbReference>
<dbReference type="EMBL" id="HE663493">
    <property type="protein sequence ID" value="CCG07076.1"/>
    <property type="molecule type" value="Genomic_DNA"/>
</dbReference>
<dbReference type="STRING" id="1150469.RSPPHO_00450"/>
<sequence>MGCPKSFPFLNRSDRDTAHALFSLAIGYAMNTAKGEPPDRLYVFVADVGQGQAGLLATRIRTALPTAQVVIRPEEAREVVDLVVLAVGEACLPDDLTVMIERCVGLGPVLVVLEGGDDDLGLVALSAGADDWVAAAGFDPLALIHRVVLRHRAQESARTNQARARLEGETDRLGRLLSGGSTSITARSFGSATLRDALPDLYISSLRRLNDLVDQAVEERIYGDGTNLDPELQSLAETLGFARAGPRDVIDLYVTVLRARDASGPARRRAVMMEESRLLVLQLMGHLANHYRLRVMGAPVRRGEKGTQR</sequence>
<dbReference type="HOGENOM" id="CLU_899802_0_0_5"/>
<evidence type="ECO:0000313" key="2">
    <source>
        <dbReference type="Proteomes" id="UP000033220"/>
    </source>
</evidence>
<dbReference type="KEGG" id="rpm:RSPPHO_00450"/>
<name>H6SP04_PARPM</name>
<proteinExistence type="predicted"/>
<dbReference type="Proteomes" id="UP000033220">
    <property type="component" value="Chromosome DSM 122"/>
</dbReference>
<accession>H6SP04</accession>